<feature type="DNA-binding region" description="H-T-H motif" evidence="4">
    <location>
        <begin position="28"/>
        <end position="47"/>
    </location>
</feature>
<dbReference type="Pfam" id="PF00440">
    <property type="entry name" value="TetR_N"/>
    <property type="match status" value="1"/>
</dbReference>
<evidence type="ECO:0000313" key="6">
    <source>
        <dbReference type="EMBL" id="NKY21770.1"/>
    </source>
</evidence>
<dbReference type="SUPFAM" id="SSF46689">
    <property type="entry name" value="Homeodomain-like"/>
    <property type="match status" value="1"/>
</dbReference>
<dbReference type="GO" id="GO:0003677">
    <property type="term" value="F:DNA binding"/>
    <property type="evidence" value="ECO:0007669"/>
    <property type="project" value="UniProtKB-UniRule"/>
</dbReference>
<keyword evidence="1" id="KW-0805">Transcription regulation</keyword>
<dbReference type="InterPro" id="IPR009057">
    <property type="entry name" value="Homeodomain-like_sf"/>
</dbReference>
<feature type="domain" description="HTH tetR-type" evidence="5">
    <location>
        <begin position="5"/>
        <end position="65"/>
    </location>
</feature>
<accession>A0A7X6KTZ4</accession>
<evidence type="ECO:0000256" key="2">
    <source>
        <dbReference type="ARBA" id="ARBA00023125"/>
    </source>
</evidence>
<reference evidence="6 7" key="1">
    <citation type="submission" date="2020-04" db="EMBL/GenBank/DDBJ databases">
        <title>MicrobeNet Type strains.</title>
        <authorList>
            <person name="Nicholson A.C."/>
        </authorList>
    </citation>
    <scope>NUCLEOTIDE SEQUENCE [LARGE SCALE GENOMIC DNA]</scope>
    <source>
        <strain evidence="6 7">ATCC BAA-788</strain>
    </source>
</reference>
<sequence length="187" mass="19942">MPIRIRTEAKLLDAAEELFFTRGIAATPVDQVLARAGVSTATLYRGFGSKEALVAAALDRRHQDWQASWDRAIAAQDTDRGRLLAVFDALDEFRSRTGAARWCAFLGSAAEYADAPPEVAAAVRLDTDTLRDRLTELAAPLTGDPAVLAERLLLVVTGALAMRLREPGTGTATARAVAAAVIDAARP</sequence>
<gene>
    <name evidence="6" type="ORF">HGA03_03720</name>
</gene>
<keyword evidence="3" id="KW-0804">Transcription</keyword>
<dbReference type="SUPFAM" id="SSF48498">
    <property type="entry name" value="Tetracyclin repressor-like, C-terminal domain"/>
    <property type="match status" value="1"/>
</dbReference>
<dbReference type="PANTHER" id="PTHR47506">
    <property type="entry name" value="TRANSCRIPTIONAL REGULATORY PROTEIN"/>
    <property type="match status" value="1"/>
</dbReference>
<protein>
    <submittedName>
        <fullName evidence="6">TetR/AcrR family transcriptional regulator</fullName>
    </submittedName>
</protein>
<evidence type="ECO:0000313" key="7">
    <source>
        <dbReference type="Proteomes" id="UP000581206"/>
    </source>
</evidence>
<dbReference type="AlphaFoldDB" id="A0A7X6KTZ4"/>
<dbReference type="InterPro" id="IPR001647">
    <property type="entry name" value="HTH_TetR"/>
</dbReference>
<evidence type="ECO:0000256" key="1">
    <source>
        <dbReference type="ARBA" id="ARBA00023015"/>
    </source>
</evidence>
<keyword evidence="7" id="KW-1185">Reference proteome</keyword>
<proteinExistence type="predicted"/>
<evidence type="ECO:0000259" key="5">
    <source>
        <dbReference type="PROSITE" id="PS50977"/>
    </source>
</evidence>
<evidence type="ECO:0000256" key="3">
    <source>
        <dbReference type="ARBA" id="ARBA00023163"/>
    </source>
</evidence>
<dbReference type="PRINTS" id="PR00455">
    <property type="entry name" value="HTHTETR"/>
</dbReference>
<evidence type="ECO:0000256" key="4">
    <source>
        <dbReference type="PROSITE-ProRule" id="PRU00335"/>
    </source>
</evidence>
<keyword evidence="2 4" id="KW-0238">DNA-binding</keyword>
<dbReference type="Proteomes" id="UP000581206">
    <property type="component" value="Unassembled WGS sequence"/>
</dbReference>
<dbReference type="RefSeq" id="WP_168628818.1">
    <property type="nucleotide sequence ID" value="NZ_BONL01000010.1"/>
</dbReference>
<name>A0A7X6KTZ4_9CELL</name>
<dbReference type="InterPro" id="IPR036271">
    <property type="entry name" value="Tet_transcr_reg_TetR-rel_C_sf"/>
</dbReference>
<dbReference type="Gene3D" id="1.10.357.10">
    <property type="entry name" value="Tetracycline Repressor, domain 2"/>
    <property type="match status" value="1"/>
</dbReference>
<dbReference type="PROSITE" id="PS50977">
    <property type="entry name" value="HTH_TETR_2"/>
    <property type="match status" value="1"/>
</dbReference>
<organism evidence="6 7">
    <name type="scientific">Cellulomonas denverensis</name>
    <dbReference type="NCBI Taxonomy" id="264297"/>
    <lineage>
        <taxon>Bacteria</taxon>
        <taxon>Bacillati</taxon>
        <taxon>Actinomycetota</taxon>
        <taxon>Actinomycetes</taxon>
        <taxon>Micrococcales</taxon>
        <taxon>Cellulomonadaceae</taxon>
        <taxon>Cellulomonas</taxon>
    </lineage>
</organism>
<comment type="caution">
    <text evidence="6">The sequence shown here is derived from an EMBL/GenBank/DDBJ whole genome shotgun (WGS) entry which is preliminary data.</text>
</comment>
<dbReference type="PANTHER" id="PTHR47506:SF1">
    <property type="entry name" value="HTH-TYPE TRANSCRIPTIONAL REGULATOR YJDC"/>
    <property type="match status" value="1"/>
</dbReference>
<dbReference type="EMBL" id="JAAXOX010000001">
    <property type="protein sequence ID" value="NKY21770.1"/>
    <property type="molecule type" value="Genomic_DNA"/>
</dbReference>